<reference evidence="2 3" key="1">
    <citation type="submission" date="2011-12" db="EMBL/GenBank/DDBJ databases">
        <title>Whole genome shotgun sequence of Gordonia effusa NBRC 100432.</title>
        <authorList>
            <person name="Yoshida I."/>
            <person name="Takarada H."/>
            <person name="Hosoyama A."/>
            <person name="Tsuchikane K."/>
            <person name="Katsumata H."/>
            <person name="Yamazaki S."/>
            <person name="Fujita N."/>
        </authorList>
    </citation>
    <scope>NUCLEOTIDE SEQUENCE [LARGE SCALE GENOMIC DNA]</scope>
    <source>
        <strain evidence="2 3">NBRC 100432</strain>
    </source>
</reference>
<organism evidence="2 3">
    <name type="scientific">Gordonia effusa NBRC 100432</name>
    <dbReference type="NCBI Taxonomy" id="1077974"/>
    <lineage>
        <taxon>Bacteria</taxon>
        <taxon>Bacillati</taxon>
        <taxon>Actinomycetota</taxon>
        <taxon>Actinomycetes</taxon>
        <taxon>Mycobacteriales</taxon>
        <taxon>Gordoniaceae</taxon>
        <taxon>Gordonia</taxon>
    </lineage>
</organism>
<dbReference type="AlphaFoldDB" id="H0R3N4"/>
<dbReference type="SUPFAM" id="SSF69572">
    <property type="entry name" value="Activating enzymes of the ubiquitin-like proteins"/>
    <property type="match status" value="1"/>
</dbReference>
<name>H0R3N4_9ACTN</name>
<evidence type="ECO:0000259" key="1">
    <source>
        <dbReference type="Pfam" id="PF00899"/>
    </source>
</evidence>
<proteinExistence type="predicted"/>
<dbReference type="GO" id="GO:0061503">
    <property type="term" value="F:tRNA threonylcarbamoyladenosine dehydratase"/>
    <property type="evidence" value="ECO:0007669"/>
    <property type="project" value="TreeGrafter"/>
</dbReference>
<gene>
    <name evidence="2" type="ORF">GOEFS_093_00140</name>
</gene>
<sequence>MIDIISPEYAERIDELRCAGYAFVDGWLTAGPELAALSQLASGPDPIAEKDFDALSRYIVYPWRRTVVRLPDERVWHLLRTSRNRYLITDDEQAEWGRAVVAIAGLSVGASALHACALTGARHFHIADPDALGPTNLNRLAGSVCDLGAPKRVIAQRRLLEADPYTQVTAFGGYSPENAAEFFGFGDTRARVIVEEMDDLAMKVDLRRRARDAGIPVIMVTDVGDDVIADVERYDLDPTYPLFHGRAPDIADLTVEQLRDPKHRVAIAGAIVGDDIGPRLRTALTEVGRSIVTWPQLGSAATLAGAVASVLARKIVCGDDIPSGRGHLRVDQMSLSAK</sequence>
<protein>
    <recommendedName>
        <fullName evidence="1">THIF-type NAD/FAD binding fold domain-containing protein</fullName>
    </recommendedName>
</protein>
<dbReference type="Gene3D" id="3.40.50.720">
    <property type="entry name" value="NAD(P)-binding Rossmann-like Domain"/>
    <property type="match status" value="1"/>
</dbReference>
<dbReference type="GO" id="GO:0008641">
    <property type="term" value="F:ubiquitin-like modifier activating enzyme activity"/>
    <property type="evidence" value="ECO:0007669"/>
    <property type="project" value="InterPro"/>
</dbReference>
<dbReference type="GO" id="GO:0061504">
    <property type="term" value="P:cyclic threonylcarbamoyladenosine biosynthetic process"/>
    <property type="evidence" value="ECO:0007669"/>
    <property type="project" value="TreeGrafter"/>
</dbReference>
<dbReference type="PANTHER" id="PTHR43267:SF3">
    <property type="entry name" value="THIF PROTEIN"/>
    <property type="match status" value="1"/>
</dbReference>
<accession>H0R3N4</accession>
<evidence type="ECO:0000313" key="2">
    <source>
        <dbReference type="EMBL" id="GAB19685.1"/>
    </source>
</evidence>
<dbReference type="InterPro" id="IPR045886">
    <property type="entry name" value="ThiF/MoeB/HesA"/>
</dbReference>
<dbReference type="OrthoDB" id="5149792at2"/>
<dbReference type="RefSeq" id="WP_007319020.1">
    <property type="nucleotide sequence ID" value="NZ_BAEH01000093.1"/>
</dbReference>
<dbReference type="STRING" id="1077974.GOEFS_093_00140"/>
<keyword evidence="3" id="KW-1185">Reference proteome</keyword>
<dbReference type="EMBL" id="BAEH01000093">
    <property type="protein sequence ID" value="GAB19685.1"/>
    <property type="molecule type" value="Genomic_DNA"/>
</dbReference>
<dbReference type="PANTHER" id="PTHR43267">
    <property type="entry name" value="TRNA THREONYLCARBAMOYLADENOSINE DEHYDRATASE"/>
    <property type="match status" value="1"/>
</dbReference>
<dbReference type="CDD" id="cd01483">
    <property type="entry name" value="E1_enzyme_family"/>
    <property type="match status" value="1"/>
</dbReference>
<dbReference type="InterPro" id="IPR035985">
    <property type="entry name" value="Ubiquitin-activating_enz"/>
</dbReference>
<dbReference type="Proteomes" id="UP000035034">
    <property type="component" value="Unassembled WGS sequence"/>
</dbReference>
<evidence type="ECO:0000313" key="3">
    <source>
        <dbReference type="Proteomes" id="UP000035034"/>
    </source>
</evidence>
<feature type="domain" description="THIF-type NAD/FAD binding fold" evidence="1">
    <location>
        <begin position="83"/>
        <end position="220"/>
    </location>
</feature>
<dbReference type="Pfam" id="PF00899">
    <property type="entry name" value="ThiF"/>
    <property type="match status" value="1"/>
</dbReference>
<comment type="caution">
    <text evidence="2">The sequence shown here is derived from an EMBL/GenBank/DDBJ whole genome shotgun (WGS) entry which is preliminary data.</text>
</comment>
<dbReference type="eggNOG" id="COG0476">
    <property type="taxonomic scope" value="Bacteria"/>
</dbReference>
<dbReference type="InterPro" id="IPR000594">
    <property type="entry name" value="ThiF_NAD_FAD-bd"/>
</dbReference>